<evidence type="ECO:0000313" key="1">
    <source>
        <dbReference type="EMBL" id="GBM49979.1"/>
    </source>
</evidence>
<dbReference type="EMBL" id="BGPR01001279">
    <property type="protein sequence ID" value="GBM49979.1"/>
    <property type="molecule type" value="Genomic_DNA"/>
</dbReference>
<organism evidence="1 2">
    <name type="scientific">Araneus ventricosus</name>
    <name type="common">Orbweaver spider</name>
    <name type="synonym">Epeira ventricosa</name>
    <dbReference type="NCBI Taxonomy" id="182803"/>
    <lineage>
        <taxon>Eukaryota</taxon>
        <taxon>Metazoa</taxon>
        <taxon>Ecdysozoa</taxon>
        <taxon>Arthropoda</taxon>
        <taxon>Chelicerata</taxon>
        <taxon>Arachnida</taxon>
        <taxon>Araneae</taxon>
        <taxon>Araneomorphae</taxon>
        <taxon>Entelegynae</taxon>
        <taxon>Araneoidea</taxon>
        <taxon>Araneidae</taxon>
        <taxon>Araneus</taxon>
    </lineage>
</organism>
<name>A0A4Y2GBD7_ARAVE</name>
<protein>
    <submittedName>
        <fullName evidence="1">Uncharacterized protein</fullName>
    </submittedName>
</protein>
<sequence>MCVLAVLEQSHLNRTNSDLRQTYQRTSSLNYMPKFNFSKVRERISFENVNAVQLQKCITKIFISWNQFRWIALTRSMPYLPSTAKESFNSLGMTNQECQQHSGKSISVNCDTVRIKGGIQYSEKELKDTW</sequence>
<evidence type="ECO:0000313" key="2">
    <source>
        <dbReference type="Proteomes" id="UP000499080"/>
    </source>
</evidence>
<comment type="caution">
    <text evidence="1">The sequence shown here is derived from an EMBL/GenBank/DDBJ whole genome shotgun (WGS) entry which is preliminary data.</text>
</comment>
<proteinExistence type="predicted"/>
<accession>A0A4Y2GBD7</accession>
<gene>
    <name evidence="1" type="ORF">AVEN_34943_1</name>
</gene>
<dbReference type="AlphaFoldDB" id="A0A4Y2GBD7"/>
<keyword evidence="2" id="KW-1185">Reference proteome</keyword>
<dbReference type="Proteomes" id="UP000499080">
    <property type="component" value="Unassembled WGS sequence"/>
</dbReference>
<reference evidence="1 2" key="1">
    <citation type="journal article" date="2019" name="Sci. Rep.">
        <title>Orb-weaving spider Araneus ventricosus genome elucidates the spidroin gene catalogue.</title>
        <authorList>
            <person name="Kono N."/>
            <person name="Nakamura H."/>
            <person name="Ohtoshi R."/>
            <person name="Moran D.A.P."/>
            <person name="Shinohara A."/>
            <person name="Yoshida Y."/>
            <person name="Fujiwara M."/>
            <person name="Mori M."/>
            <person name="Tomita M."/>
            <person name="Arakawa K."/>
        </authorList>
    </citation>
    <scope>NUCLEOTIDE SEQUENCE [LARGE SCALE GENOMIC DNA]</scope>
</reference>